<dbReference type="Proteomes" id="UP000078476">
    <property type="component" value="Unassembled WGS sequence"/>
</dbReference>
<dbReference type="STRING" id="980561.A1359_21565"/>
<keyword evidence="2" id="KW-1185">Reference proteome</keyword>
<reference evidence="1 2" key="1">
    <citation type="submission" date="2016-03" db="EMBL/GenBank/DDBJ databases">
        <authorList>
            <person name="Ploux O."/>
        </authorList>
    </citation>
    <scope>NUCLEOTIDE SEQUENCE [LARGE SCALE GENOMIC DNA]</scope>
    <source>
        <strain evidence="1 2">R-45370</strain>
    </source>
</reference>
<gene>
    <name evidence="1" type="ORF">A1359_21565</name>
</gene>
<sequence>MSTAVGVDGCKCGWFYFRRDGETIKHGVVSSLEILIKTLPSQSRVFIDIPIGLLDGGSEGRACDKAARKMLGSKRSSSVFPAPYRPVLSAKTYEDAKYQSFVASGKMLSQQAYAITSKIREVDDFLSANSNKQIVIREIHPELCFWGLNKRQAMKNPKKSEAGFEERIQVLEQLLPNLRSIIAKPINEYLRKEVSRDDILDALVGLVVASTSDDALQTAPVNPEKDSGGKIMEMVFTEQPNTLAL</sequence>
<dbReference type="RefSeq" id="WP_066978491.1">
    <property type="nucleotide sequence ID" value="NZ_LUUI01000062.1"/>
</dbReference>
<name>A0A177NPJ3_9GAMM</name>
<accession>A0A177NPJ3</accession>
<dbReference type="Pfam" id="PF04250">
    <property type="entry name" value="DUF429"/>
    <property type="match status" value="1"/>
</dbReference>
<dbReference type="OrthoDB" id="9811476at2"/>
<dbReference type="AlphaFoldDB" id="A0A177NPJ3"/>
<evidence type="ECO:0000313" key="2">
    <source>
        <dbReference type="Proteomes" id="UP000078476"/>
    </source>
</evidence>
<dbReference type="InterPro" id="IPR007362">
    <property type="entry name" value="DUF429"/>
</dbReference>
<proteinExistence type="predicted"/>
<dbReference type="EMBL" id="LUUI01000062">
    <property type="protein sequence ID" value="OAI19762.1"/>
    <property type="molecule type" value="Genomic_DNA"/>
</dbReference>
<evidence type="ECO:0008006" key="3">
    <source>
        <dbReference type="Google" id="ProtNLM"/>
    </source>
</evidence>
<comment type="caution">
    <text evidence="1">The sequence shown here is derived from an EMBL/GenBank/DDBJ whole genome shotgun (WGS) entry which is preliminary data.</text>
</comment>
<protein>
    <recommendedName>
        <fullName evidence="3">NUDIX hydrolase</fullName>
    </recommendedName>
</protein>
<evidence type="ECO:0000313" key="1">
    <source>
        <dbReference type="EMBL" id="OAI19762.1"/>
    </source>
</evidence>
<organism evidence="1 2">
    <name type="scientific">Methylomonas lenta</name>
    <dbReference type="NCBI Taxonomy" id="980561"/>
    <lineage>
        <taxon>Bacteria</taxon>
        <taxon>Pseudomonadati</taxon>
        <taxon>Pseudomonadota</taxon>
        <taxon>Gammaproteobacteria</taxon>
        <taxon>Methylococcales</taxon>
        <taxon>Methylococcaceae</taxon>
        <taxon>Methylomonas</taxon>
    </lineage>
</organism>